<dbReference type="PANTHER" id="PTHR36983">
    <property type="entry name" value="DNAJ HOMOLOG SUBFAMILY C MEMBER 13"/>
    <property type="match status" value="1"/>
</dbReference>
<proteinExistence type="predicted"/>
<dbReference type="GO" id="GO:0006898">
    <property type="term" value="P:receptor-mediated endocytosis"/>
    <property type="evidence" value="ECO:0007669"/>
    <property type="project" value="TreeGrafter"/>
</dbReference>
<dbReference type="AlphaFoldDB" id="A0A445EMN7"/>
<dbReference type="GO" id="GO:0010008">
    <property type="term" value="C:endosome membrane"/>
    <property type="evidence" value="ECO:0007669"/>
    <property type="project" value="TreeGrafter"/>
</dbReference>
<dbReference type="EMBL" id="SDMP01000001">
    <property type="protein sequence ID" value="RYR76583.1"/>
    <property type="molecule type" value="Genomic_DNA"/>
</dbReference>
<organism evidence="1 2">
    <name type="scientific">Arachis hypogaea</name>
    <name type="common">Peanut</name>
    <dbReference type="NCBI Taxonomy" id="3818"/>
    <lineage>
        <taxon>Eukaryota</taxon>
        <taxon>Viridiplantae</taxon>
        <taxon>Streptophyta</taxon>
        <taxon>Embryophyta</taxon>
        <taxon>Tracheophyta</taxon>
        <taxon>Spermatophyta</taxon>
        <taxon>Magnoliopsida</taxon>
        <taxon>eudicotyledons</taxon>
        <taxon>Gunneridae</taxon>
        <taxon>Pentapetalae</taxon>
        <taxon>rosids</taxon>
        <taxon>fabids</taxon>
        <taxon>Fabales</taxon>
        <taxon>Fabaceae</taxon>
        <taxon>Papilionoideae</taxon>
        <taxon>50 kb inversion clade</taxon>
        <taxon>dalbergioids sensu lato</taxon>
        <taxon>Dalbergieae</taxon>
        <taxon>Pterocarpus clade</taxon>
        <taxon>Arachis</taxon>
    </lineage>
</organism>
<keyword evidence="2" id="KW-1185">Reference proteome</keyword>
<dbReference type="GO" id="GO:0007032">
    <property type="term" value="P:endosome organization"/>
    <property type="evidence" value="ECO:0007669"/>
    <property type="project" value="InterPro"/>
</dbReference>
<reference evidence="1 2" key="1">
    <citation type="submission" date="2019-01" db="EMBL/GenBank/DDBJ databases">
        <title>Sequencing of cultivated peanut Arachis hypogaea provides insights into genome evolution and oil improvement.</title>
        <authorList>
            <person name="Chen X."/>
        </authorList>
    </citation>
    <scope>NUCLEOTIDE SEQUENCE [LARGE SCALE GENOMIC DNA]</scope>
    <source>
        <strain evidence="2">cv. Fuhuasheng</strain>
        <tissue evidence="1">Leaves</tissue>
    </source>
</reference>
<evidence type="ECO:0000313" key="2">
    <source>
        <dbReference type="Proteomes" id="UP000289738"/>
    </source>
</evidence>
<evidence type="ECO:0000313" key="1">
    <source>
        <dbReference type="EMBL" id="RYR76583.1"/>
    </source>
</evidence>
<dbReference type="Proteomes" id="UP000289738">
    <property type="component" value="Chromosome A01"/>
</dbReference>
<sequence>MKYHPVKNPEGREKFLAIQKAYERLQLFKYAGYPMLLSAVTVDKDDKNFLSFRWSTSPCCSIRACLPGVKFHSSSCCSLTFIVARCASSLNGEELVRDGGVQLLATLLSRCIQFEAAGSEILEFSGLVPDIVHGTEFELLPGAVDAALQSIANVSVSSELQDALLRADYNIDWDLITMIVA</sequence>
<name>A0A445EMN7_ARAHY</name>
<dbReference type="GO" id="GO:2000641">
    <property type="term" value="P:regulation of early endosome to late endosome transport"/>
    <property type="evidence" value="ECO:0007669"/>
    <property type="project" value="InterPro"/>
</dbReference>
<evidence type="ECO:0008006" key="3">
    <source>
        <dbReference type="Google" id="ProtNLM"/>
    </source>
</evidence>
<gene>
    <name evidence="1" type="ORF">Ahy_A01g001166</name>
</gene>
<comment type="caution">
    <text evidence="1">The sequence shown here is derived from an EMBL/GenBank/DDBJ whole genome shotgun (WGS) entry which is preliminary data.</text>
</comment>
<accession>A0A445EMN7</accession>
<protein>
    <recommendedName>
        <fullName evidence="3">J domain-containing protein</fullName>
    </recommendedName>
</protein>
<dbReference type="PANTHER" id="PTHR36983:SF2">
    <property type="entry name" value="DNAJ HOMOLOG SUBFAMILY C MEMBER 13"/>
    <property type="match status" value="1"/>
</dbReference>
<dbReference type="InterPro" id="IPR044978">
    <property type="entry name" value="GRV2/DNAJC13"/>
</dbReference>